<keyword evidence="5 8" id="KW-0812">Transmembrane</keyword>
<evidence type="ECO:0000256" key="6">
    <source>
        <dbReference type="ARBA" id="ARBA00022989"/>
    </source>
</evidence>
<evidence type="ECO:0000313" key="10">
    <source>
        <dbReference type="Proteomes" id="UP001057025"/>
    </source>
</evidence>
<keyword evidence="7 8" id="KW-0472">Membrane</keyword>
<feature type="transmembrane region" description="Helical" evidence="8">
    <location>
        <begin position="137"/>
        <end position="156"/>
    </location>
</feature>
<keyword evidence="3" id="KW-0813">Transport</keyword>
<name>A0ABY5BS21_9LACO</name>
<feature type="transmembrane region" description="Helical" evidence="8">
    <location>
        <begin position="49"/>
        <end position="67"/>
    </location>
</feature>
<evidence type="ECO:0000256" key="2">
    <source>
        <dbReference type="ARBA" id="ARBA00006669"/>
    </source>
</evidence>
<reference evidence="9" key="1">
    <citation type="submission" date="2022-05" db="EMBL/GenBank/DDBJ databases">
        <authorList>
            <person name="Oliphant S.A."/>
            <person name="Watson-Haigh N.S."/>
            <person name="Sumby K.M."/>
            <person name="Gardner J.M."/>
            <person name="Jiranek V."/>
        </authorList>
    </citation>
    <scope>NUCLEOTIDE SEQUENCE</scope>
    <source>
        <strain evidence="9">KI11_C11</strain>
    </source>
</reference>
<dbReference type="EMBL" id="CP097118">
    <property type="protein sequence ID" value="USS87867.1"/>
    <property type="molecule type" value="Genomic_DNA"/>
</dbReference>
<feature type="transmembrane region" description="Helical" evidence="8">
    <location>
        <begin position="165"/>
        <end position="184"/>
    </location>
</feature>
<dbReference type="PANTHER" id="PTHR36122:SF2">
    <property type="entry name" value="NICOTINAMIDE RIBOSIDE TRANSPORTER PNUC"/>
    <property type="match status" value="1"/>
</dbReference>
<keyword evidence="4" id="KW-1003">Cell membrane</keyword>
<sequence length="245" mass="28405">MWDAVRRTFSWRENLLDLRHLQPATKLLLTINLVIIIIVFGISREYTSLIGWLSVSASIFSVVNLMLCDEGKITNYSWGILESLLFLVIDWQNRLIGDLATNLYYLVTQTLGIFWWGKELQTQTQQRFLQPRKLKKWQILLVLVGLVALYLIVLGFSKQLHGTQIYLDACLLPLSVMGMLLMLGGYRSQWLIWIAWDVVSLVIWYRQFQILSPASASMLALEVIKLVNGLYGSYRWFVKNPELQC</sequence>
<keyword evidence="10" id="KW-1185">Reference proteome</keyword>
<dbReference type="PANTHER" id="PTHR36122">
    <property type="entry name" value="NICOTINAMIDE RIBOSIDE TRANSPORTER PNUC"/>
    <property type="match status" value="1"/>
</dbReference>
<dbReference type="NCBIfam" id="TIGR01528">
    <property type="entry name" value="NMN_trans_PnuC"/>
    <property type="match status" value="1"/>
</dbReference>
<evidence type="ECO:0000256" key="4">
    <source>
        <dbReference type="ARBA" id="ARBA00022475"/>
    </source>
</evidence>
<comment type="similarity">
    <text evidence="2">Belongs to the nicotinamide ribonucleoside (NR) uptake permease (TC 4.B.1) family.</text>
</comment>
<evidence type="ECO:0000256" key="1">
    <source>
        <dbReference type="ARBA" id="ARBA00004651"/>
    </source>
</evidence>
<evidence type="ECO:0000256" key="8">
    <source>
        <dbReference type="SAM" id="Phobius"/>
    </source>
</evidence>
<feature type="transmembrane region" description="Helical" evidence="8">
    <location>
        <begin position="99"/>
        <end position="117"/>
    </location>
</feature>
<dbReference type="RefSeq" id="WP_252797157.1">
    <property type="nucleotide sequence ID" value="NZ_CP097118.1"/>
</dbReference>
<comment type="subcellular location">
    <subcellularLocation>
        <location evidence="1">Cell membrane</location>
        <topology evidence="1">Multi-pass membrane protein</topology>
    </subcellularLocation>
</comment>
<proteinExistence type="inferred from homology"/>
<feature type="transmembrane region" description="Helical" evidence="8">
    <location>
        <begin position="20"/>
        <end position="42"/>
    </location>
</feature>
<evidence type="ECO:0000256" key="3">
    <source>
        <dbReference type="ARBA" id="ARBA00022448"/>
    </source>
</evidence>
<dbReference type="InterPro" id="IPR006419">
    <property type="entry name" value="NMN_transpt_PnuC"/>
</dbReference>
<gene>
    <name evidence="9" type="primary">pnuC</name>
    <name evidence="9" type="ORF">M3M39_07190</name>
</gene>
<accession>A0ABY5BS21</accession>
<evidence type="ECO:0000313" key="9">
    <source>
        <dbReference type="EMBL" id="USS87867.1"/>
    </source>
</evidence>
<evidence type="ECO:0000256" key="5">
    <source>
        <dbReference type="ARBA" id="ARBA00022692"/>
    </source>
</evidence>
<dbReference type="Proteomes" id="UP001057025">
    <property type="component" value="Chromosome"/>
</dbReference>
<protein>
    <submittedName>
        <fullName evidence="9">Nicotinamide riboside transporter PnuC</fullName>
    </submittedName>
</protein>
<dbReference type="Pfam" id="PF04973">
    <property type="entry name" value="NMN_transporter"/>
    <property type="match status" value="1"/>
</dbReference>
<keyword evidence="6 8" id="KW-1133">Transmembrane helix</keyword>
<organism evidence="9 10">
    <name type="scientific">Fructilactobacillus hinvesii</name>
    <dbReference type="NCBI Taxonomy" id="2940300"/>
    <lineage>
        <taxon>Bacteria</taxon>
        <taxon>Bacillati</taxon>
        <taxon>Bacillota</taxon>
        <taxon>Bacilli</taxon>
        <taxon>Lactobacillales</taxon>
        <taxon>Lactobacillaceae</taxon>
        <taxon>Fructilactobacillus</taxon>
    </lineage>
</organism>
<evidence type="ECO:0000256" key="7">
    <source>
        <dbReference type="ARBA" id="ARBA00023136"/>
    </source>
</evidence>